<dbReference type="Pfam" id="PF13439">
    <property type="entry name" value="Glyco_transf_4"/>
    <property type="match status" value="1"/>
</dbReference>
<keyword evidence="1 4" id="KW-0328">Glycosyltransferase</keyword>
<organism evidence="4 5">
    <name type="scientific">Actinophytocola glycyrrhizae</name>
    <dbReference type="NCBI Taxonomy" id="2044873"/>
    <lineage>
        <taxon>Bacteria</taxon>
        <taxon>Bacillati</taxon>
        <taxon>Actinomycetota</taxon>
        <taxon>Actinomycetes</taxon>
        <taxon>Pseudonocardiales</taxon>
        <taxon>Pseudonocardiaceae</taxon>
    </lineage>
</organism>
<dbReference type="EC" id="2.4.-.-" evidence="4"/>
<evidence type="ECO:0000313" key="5">
    <source>
        <dbReference type="Proteomes" id="UP001595859"/>
    </source>
</evidence>
<evidence type="ECO:0000313" key="4">
    <source>
        <dbReference type="EMBL" id="MFC4852726.1"/>
    </source>
</evidence>
<dbReference type="Gene3D" id="3.40.50.2000">
    <property type="entry name" value="Glycogen Phosphorylase B"/>
    <property type="match status" value="2"/>
</dbReference>
<dbReference type="EMBL" id="JBHSIS010000002">
    <property type="protein sequence ID" value="MFC4852726.1"/>
    <property type="molecule type" value="Genomic_DNA"/>
</dbReference>
<sequence length="358" mass="37351">MRVLHVISEMGSGGAETLVAGMAMASGSVGWESAVASGGGHRADALRARGVPTYTVPVARRRATGVLRAAAAARSAVRRFGPDVVLAHNVSATLVARLAVAPGRALPVVTVCHGLADADYRGAARILRHTARTVVAVADATADRLRAAGLPDPVLIPNAVFPQQATADRAAVRAALGVPQDVPVALCVARMEPQKRHDVLLDAWAALRGDAVLLLAGDGSLRAELAHHRARLALTDRVRFLGTRADIPDLLAASDVTVLTSDWEGMPIAVLESMAAGRPVVATDVSGVRTVLGNGGLVVPRRDPRATAEALGTLLFDPAARATAAAAGLAAIRSGHDPHKFMRSYDELLRAAIRRRRR</sequence>
<evidence type="ECO:0000256" key="1">
    <source>
        <dbReference type="ARBA" id="ARBA00022676"/>
    </source>
</evidence>
<gene>
    <name evidence="4" type="ORF">ACFPCV_04355</name>
</gene>
<keyword evidence="5" id="KW-1185">Reference proteome</keyword>
<reference evidence="5" key="1">
    <citation type="journal article" date="2019" name="Int. J. Syst. Evol. Microbiol.">
        <title>The Global Catalogue of Microorganisms (GCM) 10K type strain sequencing project: providing services to taxonomists for standard genome sequencing and annotation.</title>
        <authorList>
            <consortium name="The Broad Institute Genomics Platform"/>
            <consortium name="The Broad Institute Genome Sequencing Center for Infectious Disease"/>
            <person name="Wu L."/>
            <person name="Ma J."/>
        </authorList>
    </citation>
    <scope>NUCLEOTIDE SEQUENCE [LARGE SCALE GENOMIC DNA]</scope>
    <source>
        <strain evidence="5">ZS-22-S1</strain>
    </source>
</reference>
<dbReference type="PANTHER" id="PTHR12526:SF630">
    <property type="entry name" value="GLYCOSYLTRANSFERASE"/>
    <property type="match status" value="1"/>
</dbReference>
<protein>
    <submittedName>
        <fullName evidence="4">Glycosyltransferase</fullName>
        <ecNumber evidence="4">2.4.-.-</ecNumber>
    </submittedName>
</protein>
<feature type="domain" description="Glycosyltransferase subfamily 4-like N-terminal" evidence="3">
    <location>
        <begin position="13"/>
        <end position="160"/>
    </location>
</feature>
<evidence type="ECO:0000259" key="3">
    <source>
        <dbReference type="Pfam" id="PF13439"/>
    </source>
</evidence>
<accession>A0ABV9RWP6</accession>
<proteinExistence type="predicted"/>
<dbReference type="PANTHER" id="PTHR12526">
    <property type="entry name" value="GLYCOSYLTRANSFERASE"/>
    <property type="match status" value="1"/>
</dbReference>
<keyword evidence="2 4" id="KW-0808">Transferase</keyword>
<comment type="caution">
    <text evidence="4">The sequence shown here is derived from an EMBL/GenBank/DDBJ whole genome shotgun (WGS) entry which is preliminary data.</text>
</comment>
<dbReference type="GO" id="GO:0016757">
    <property type="term" value="F:glycosyltransferase activity"/>
    <property type="evidence" value="ECO:0007669"/>
    <property type="project" value="UniProtKB-KW"/>
</dbReference>
<dbReference type="SUPFAM" id="SSF53756">
    <property type="entry name" value="UDP-Glycosyltransferase/glycogen phosphorylase"/>
    <property type="match status" value="1"/>
</dbReference>
<dbReference type="InterPro" id="IPR028098">
    <property type="entry name" value="Glyco_trans_4-like_N"/>
</dbReference>
<name>A0ABV9RWP6_9PSEU</name>
<evidence type="ECO:0000256" key="2">
    <source>
        <dbReference type="ARBA" id="ARBA00022679"/>
    </source>
</evidence>
<dbReference type="RefSeq" id="WP_378054681.1">
    <property type="nucleotide sequence ID" value="NZ_JBHSIS010000002.1"/>
</dbReference>
<dbReference type="Pfam" id="PF13692">
    <property type="entry name" value="Glyco_trans_1_4"/>
    <property type="match status" value="1"/>
</dbReference>
<dbReference type="Proteomes" id="UP001595859">
    <property type="component" value="Unassembled WGS sequence"/>
</dbReference>